<dbReference type="InterPro" id="IPR051028">
    <property type="entry name" value="Mito_Solute_Carrier"/>
</dbReference>
<dbReference type="InterPro" id="IPR037129">
    <property type="entry name" value="XPA_sf"/>
</dbReference>
<dbReference type="SUPFAM" id="SSF57716">
    <property type="entry name" value="Glucocorticoid receptor-like (DNA-binding domain)"/>
    <property type="match status" value="1"/>
</dbReference>
<comment type="caution">
    <text evidence="32">The sequence shown here is derived from an EMBL/GenBank/DDBJ whole genome shotgun (WGS) entry which is preliminary data.</text>
</comment>
<dbReference type="Pfam" id="PF00153">
    <property type="entry name" value="Mito_carr"/>
    <property type="match status" value="3"/>
</dbReference>
<keyword evidence="15 30" id="KW-1133">Transmembrane helix</keyword>
<comment type="similarity">
    <text evidence="3">Belongs to the XPA family.</text>
</comment>
<dbReference type="SUPFAM" id="SSF46955">
    <property type="entry name" value="Putative DNA-binding domain"/>
    <property type="match status" value="1"/>
</dbReference>
<comment type="similarity">
    <text evidence="4">Belongs to the mitochondrial carrier (TC 2.A.29) family.</text>
</comment>
<keyword evidence="33" id="KW-1185">Reference proteome</keyword>
<evidence type="ECO:0000256" key="18">
    <source>
        <dbReference type="ARBA" id="ARBA00023136"/>
    </source>
</evidence>
<dbReference type="CDD" id="cd21076">
    <property type="entry name" value="DBD_XPA"/>
    <property type="match status" value="1"/>
</dbReference>
<evidence type="ECO:0000313" key="32">
    <source>
        <dbReference type="EMBL" id="CAF0819515.1"/>
    </source>
</evidence>
<dbReference type="InterPro" id="IPR002067">
    <property type="entry name" value="MCP"/>
</dbReference>
<evidence type="ECO:0000256" key="17">
    <source>
        <dbReference type="ARBA" id="ARBA00023128"/>
    </source>
</evidence>
<evidence type="ECO:0000256" key="30">
    <source>
        <dbReference type="SAM" id="Phobius"/>
    </source>
</evidence>
<dbReference type="PROSITE" id="PS50082">
    <property type="entry name" value="WD_REPEATS_2"/>
    <property type="match status" value="2"/>
</dbReference>
<dbReference type="Pfam" id="PF05181">
    <property type="entry name" value="XPA_C"/>
    <property type="match status" value="1"/>
</dbReference>
<dbReference type="PANTHER" id="PTHR45678">
    <property type="entry name" value="MITOCHONDRIAL 2-OXODICARBOXYLATE CARRIER 1-RELATED"/>
    <property type="match status" value="1"/>
</dbReference>
<evidence type="ECO:0000256" key="16">
    <source>
        <dbReference type="ARBA" id="ARBA00023125"/>
    </source>
</evidence>
<dbReference type="PROSITE" id="PS50294">
    <property type="entry name" value="WD_REPEATS_REGION"/>
    <property type="match status" value="1"/>
</dbReference>
<evidence type="ECO:0000256" key="15">
    <source>
        <dbReference type="ARBA" id="ARBA00022989"/>
    </source>
</evidence>
<evidence type="ECO:0000256" key="6">
    <source>
        <dbReference type="ARBA" id="ARBA00022553"/>
    </source>
</evidence>
<keyword evidence="8" id="KW-0479">Metal-binding</keyword>
<evidence type="ECO:0000256" key="28">
    <source>
        <dbReference type="SAM" id="Coils"/>
    </source>
</evidence>
<dbReference type="InterPro" id="IPR015943">
    <property type="entry name" value="WD40/YVTN_repeat-like_dom_sf"/>
</dbReference>
<evidence type="ECO:0000256" key="10">
    <source>
        <dbReference type="ARBA" id="ARBA00022763"/>
    </source>
</evidence>
<protein>
    <recommendedName>
        <fullName evidence="23">Mitochondrial glutamate carrier 2</fullName>
    </recommendedName>
    <alternativeName>
        <fullName evidence="25">Glutamate/H(+) symporter 2</fullName>
    </alternativeName>
    <alternativeName>
        <fullName evidence="24">Solute carrier family 25 member 18</fullName>
    </alternativeName>
</protein>
<dbReference type="InterPro" id="IPR001680">
    <property type="entry name" value="WD40_rpt"/>
</dbReference>
<evidence type="ECO:0000256" key="5">
    <source>
        <dbReference type="ARBA" id="ARBA00022448"/>
    </source>
</evidence>
<feature type="domain" description="XPA C-terminal" evidence="31">
    <location>
        <begin position="139"/>
        <end position="189"/>
    </location>
</feature>
<keyword evidence="20" id="KW-0539">Nucleus</keyword>
<dbReference type="Gene3D" id="2.130.10.10">
    <property type="entry name" value="YVTN repeat-like/Quinoprotein amine dehydrogenase"/>
    <property type="match status" value="2"/>
</dbReference>
<comment type="subcellular location">
    <subcellularLocation>
        <location evidence="2">Mitochondrion inner membrane</location>
        <topology evidence="2">Multi-pass membrane protein</topology>
    </subcellularLocation>
    <subcellularLocation>
        <location evidence="1">Nucleus</location>
    </subcellularLocation>
</comment>
<evidence type="ECO:0000256" key="24">
    <source>
        <dbReference type="ARBA" id="ARBA00076502"/>
    </source>
</evidence>
<dbReference type="SUPFAM" id="SSF103506">
    <property type="entry name" value="Mitochondrial carrier"/>
    <property type="match status" value="1"/>
</dbReference>
<dbReference type="GO" id="GO:0015293">
    <property type="term" value="F:symporter activity"/>
    <property type="evidence" value="ECO:0007669"/>
    <property type="project" value="UniProtKB-KW"/>
</dbReference>
<comment type="catalytic activity">
    <reaction evidence="21">
        <text>L-glutamate(in) + H(+)(in) = L-glutamate(out) + H(+)(out)</text>
        <dbReference type="Rhea" id="RHEA:70955"/>
        <dbReference type="ChEBI" id="CHEBI:15378"/>
        <dbReference type="ChEBI" id="CHEBI:29985"/>
    </reaction>
</comment>
<sequence>MSSINFNLDSSNLDSSQESEKTSPELTQEQKNRMDANRKRALEIRENKEKTAKMAKIVLNNNNEFKKLLDTGAGFFLDEEELIEEEKKEFKVVEEPPVPTQDLHLKCTKCKKKFAFSFLSKNFDLNVCDTCKAEYPDDYDLITKTDAKEEYLLKDCDFDFREPVLKFITKKNPHKNRYGEMKLYLKCQVAERAFQVHETQEKLDEKKELRVLNLHKTRQKNYEKKLENLRKEARQGTKKLAEFHKHEYGEENYDEDEDKYFKICKTLERLILQPDWDQVLADKSEEPVWIQYKFSSEPALNAKLFFTKPSITATIKNNLNDNCFAIQKISNDNKEIIIKFEKENKELCRKFVAPVQKFRIHFDDKTKKPLPVLSLDVNNNGLGISSSQDGQLLLWLTQNGEIRRILHGHLGEVNVCKFFPSGLVVLSGADDLRLKVWSCEDASCPVTLTGHTRGISDFQIIEKGRNIVSVSRDGSCKLFDIGESKCLATVGQFDCIINCISLSSLTDSTIVHLNMPEHSEPLNKREIATENKILACACEDGYLRVLSLRARETIFEFKCESSVNCCCFLSETNIACGTQNGFIYLFNLIEKKSESWKEMRSTILSIQPLGNHNGFVATTGDGSCFAWNFNEANQVIELTGSDCDPVYKVVYNQTHLFTCCRDGFIRKKMSSNADFGLVPRIINASIAGIVGVTCVFPLDLAKTRWQNTSASIDGRRLYNSYLDCFVKTLRNEGIRGMYKGSSVNLLLITPEKAIKLVANDSFRYLLKSKDGSLPVYKQVIAGASAGMCQIVITTPMELLKIALQDSGRVAAMSGSNSNGPAPTATQIAMKVFKQKGITGFYQGGTATLARDVFFSAMYFPLFAYFNAMGKPDPETNKPAFYHTFASGIVAGSIAAYVATPLDVVKTRIQTTTKAPGELQYNGVVDSFIKILKHESPSALFKGAVARVCVVAPLFGIAQMFYYLGVAEALLGYKSLTQI</sequence>
<keyword evidence="26" id="KW-0853">WD repeat</keyword>
<organism evidence="32 33">
    <name type="scientific">Brachionus calyciflorus</name>
    <dbReference type="NCBI Taxonomy" id="104777"/>
    <lineage>
        <taxon>Eukaryota</taxon>
        <taxon>Metazoa</taxon>
        <taxon>Spiralia</taxon>
        <taxon>Gnathifera</taxon>
        <taxon>Rotifera</taxon>
        <taxon>Eurotatoria</taxon>
        <taxon>Monogononta</taxon>
        <taxon>Pseudotrocha</taxon>
        <taxon>Ploima</taxon>
        <taxon>Brachionidae</taxon>
        <taxon>Brachionus</taxon>
    </lineage>
</organism>
<feature type="repeat" description="Solcar" evidence="27">
    <location>
        <begin position="878"/>
        <end position="967"/>
    </location>
</feature>
<dbReference type="InterPro" id="IPR000465">
    <property type="entry name" value="XPA/RAD14"/>
</dbReference>
<reference evidence="32" key="1">
    <citation type="submission" date="2021-02" db="EMBL/GenBank/DDBJ databases">
        <authorList>
            <person name="Nowell W R."/>
        </authorList>
    </citation>
    <scope>NUCLEOTIDE SEQUENCE</scope>
    <source>
        <strain evidence="32">Ploen Becks lab</strain>
    </source>
</reference>
<evidence type="ECO:0000256" key="26">
    <source>
        <dbReference type="PROSITE-ProRule" id="PRU00221"/>
    </source>
</evidence>
<dbReference type="GO" id="GO:0008270">
    <property type="term" value="F:zinc ion binding"/>
    <property type="evidence" value="ECO:0007669"/>
    <property type="project" value="UniProtKB-KW"/>
</dbReference>
<evidence type="ECO:0000256" key="8">
    <source>
        <dbReference type="ARBA" id="ARBA00022723"/>
    </source>
</evidence>
<evidence type="ECO:0000256" key="9">
    <source>
        <dbReference type="ARBA" id="ARBA00022737"/>
    </source>
</evidence>
<dbReference type="GO" id="GO:0005634">
    <property type="term" value="C:nucleus"/>
    <property type="evidence" value="ECO:0007669"/>
    <property type="project" value="UniProtKB-SubCell"/>
</dbReference>
<keyword evidence="19" id="KW-0234">DNA repair</keyword>
<dbReference type="GO" id="GO:0005743">
    <property type="term" value="C:mitochondrial inner membrane"/>
    <property type="evidence" value="ECO:0007669"/>
    <property type="project" value="UniProtKB-SubCell"/>
</dbReference>
<dbReference type="GO" id="GO:0043490">
    <property type="term" value="P:malate-aspartate shuttle"/>
    <property type="evidence" value="ECO:0007669"/>
    <property type="project" value="TreeGrafter"/>
</dbReference>
<feature type="compositionally biased region" description="Basic and acidic residues" evidence="29">
    <location>
        <begin position="18"/>
        <end position="39"/>
    </location>
</feature>
<feature type="transmembrane region" description="Helical" evidence="30">
    <location>
        <begin position="677"/>
        <end position="698"/>
    </location>
</feature>
<dbReference type="Gene3D" id="3.90.530.10">
    <property type="entry name" value="XPA C-terminal domain"/>
    <property type="match status" value="1"/>
</dbReference>
<dbReference type="FunFam" id="1.50.40.10:FF:000026">
    <property type="entry name" value="Putative mitochondrial glutamate carrier 2"/>
    <property type="match status" value="1"/>
</dbReference>
<keyword evidence="7 27" id="KW-0812">Transmembrane</keyword>
<feature type="compositionally biased region" description="Low complexity" evidence="29">
    <location>
        <begin position="1"/>
        <end position="16"/>
    </location>
</feature>
<keyword evidence="12" id="KW-0999">Mitochondrion inner membrane</keyword>
<dbReference type="GO" id="GO:0015183">
    <property type="term" value="F:L-aspartate transmembrane transporter activity"/>
    <property type="evidence" value="ECO:0007669"/>
    <property type="project" value="TreeGrafter"/>
</dbReference>
<keyword evidence="13" id="KW-0862">Zinc</keyword>
<evidence type="ECO:0000256" key="3">
    <source>
        <dbReference type="ARBA" id="ARBA00005548"/>
    </source>
</evidence>
<keyword evidence="28" id="KW-0175">Coiled coil</keyword>
<dbReference type="PRINTS" id="PR00926">
    <property type="entry name" value="MITOCARRIER"/>
</dbReference>
<dbReference type="GO" id="GO:0005313">
    <property type="term" value="F:L-glutamate transmembrane transporter activity"/>
    <property type="evidence" value="ECO:0007669"/>
    <property type="project" value="TreeGrafter"/>
</dbReference>
<dbReference type="Pfam" id="PF01286">
    <property type="entry name" value="XPA_N"/>
    <property type="match status" value="1"/>
</dbReference>
<dbReference type="GO" id="GO:0003684">
    <property type="term" value="F:damaged DNA binding"/>
    <property type="evidence" value="ECO:0007669"/>
    <property type="project" value="InterPro"/>
</dbReference>
<feature type="repeat" description="WD" evidence="26">
    <location>
        <begin position="448"/>
        <end position="489"/>
    </location>
</feature>
<evidence type="ECO:0000256" key="2">
    <source>
        <dbReference type="ARBA" id="ARBA00004448"/>
    </source>
</evidence>
<dbReference type="InterPro" id="IPR022652">
    <property type="entry name" value="Znf_XPA_CS"/>
</dbReference>
<evidence type="ECO:0000256" key="25">
    <source>
        <dbReference type="ARBA" id="ARBA00081096"/>
    </source>
</evidence>
<dbReference type="Pfam" id="PF00400">
    <property type="entry name" value="WD40"/>
    <property type="match status" value="2"/>
</dbReference>
<evidence type="ECO:0000256" key="12">
    <source>
        <dbReference type="ARBA" id="ARBA00022792"/>
    </source>
</evidence>
<dbReference type="InterPro" id="IPR009061">
    <property type="entry name" value="DNA-bd_dom_put_sf"/>
</dbReference>
<dbReference type="AlphaFoldDB" id="A0A813TUG0"/>
<dbReference type="InterPro" id="IPR022656">
    <property type="entry name" value="XPA_C"/>
</dbReference>
<comment type="function">
    <text evidence="22">Responsible for the transport of glutamate from the cytosol into the mitochondrial matrix with the concomitant import of a proton (symport system).</text>
</comment>
<feature type="repeat" description="Solcar" evidence="27">
    <location>
        <begin position="675"/>
        <end position="765"/>
    </location>
</feature>
<keyword evidence="16" id="KW-0238">DNA-binding</keyword>
<accession>A0A813TUG0</accession>
<dbReference type="OrthoDB" id="2382881at2759"/>
<keyword evidence="9" id="KW-0677">Repeat</keyword>
<keyword evidence="10" id="KW-0227">DNA damage</keyword>
<dbReference type="PROSITE" id="PS50920">
    <property type="entry name" value="SOLCAR"/>
    <property type="match status" value="3"/>
</dbReference>
<dbReference type="InterPro" id="IPR018108">
    <property type="entry name" value="MCP_transmembrane"/>
</dbReference>
<dbReference type="EMBL" id="CAJNOC010000940">
    <property type="protein sequence ID" value="CAF0819515.1"/>
    <property type="molecule type" value="Genomic_DNA"/>
</dbReference>
<feature type="transmembrane region" description="Helical" evidence="30">
    <location>
        <begin position="943"/>
        <end position="963"/>
    </location>
</feature>
<evidence type="ECO:0000259" key="31">
    <source>
        <dbReference type="Pfam" id="PF05181"/>
    </source>
</evidence>
<evidence type="ECO:0000256" key="4">
    <source>
        <dbReference type="ARBA" id="ARBA00006375"/>
    </source>
</evidence>
<evidence type="ECO:0000256" key="27">
    <source>
        <dbReference type="PROSITE-ProRule" id="PRU00282"/>
    </source>
</evidence>
<keyword evidence="6" id="KW-0597">Phosphoprotein</keyword>
<dbReference type="GO" id="GO:0006289">
    <property type="term" value="P:nucleotide-excision repair"/>
    <property type="evidence" value="ECO:0007669"/>
    <property type="project" value="InterPro"/>
</dbReference>
<dbReference type="Proteomes" id="UP000663879">
    <property type="component" value="Unassembled WGS sequence"/>
</dbReference>
<keyword evidence="14" id="KW-0769">Symport</keyword>
<evidence type="ECO:0000256" key="1">
    <source>
        <dbReference type="ARBA" id="ARBA00004123"/>
    </source>
</evidence>
<dbReference type="Gene3D" id="1.50.40.10">
    <property type="entry name" value="Mitochondrial carrier domain"/>
    <property type="match status" value="1"/>
</dbReference>
<feature type="repeat" description="WD" evidence="26">
    <location>
        <begin position="406"/>
        <end position="447"/>
    </location>
</feature>
<evidence type="ECO:0000256" key="11">
    <source>
        <dbReference type="ARBA" id="ARBA00022771"/>
    </source>
</evidence>
<keyword evidence="5" id="KW-0813">Transport</keyword>
<dbReference type="PANTHER" id="PTHR45678:SF5">
    <property type="entry name" value="AT03939P-RELATED"/>
    <property type="match status" value="1"/>
</dbReference>
<evidence type="ECO:0000256" key="19">
    <source>
        <dbReference type="ARBA" id="ARBA00023204"/>
    </source>
</evidence>
<keyword evidence="11" id="KW-0863">Zinc-finger</keyword>
<dbReference type="InterPro" id="IPR036322">
    <property type="entry name" value="WD40_repeat_dom_sf"/>
</dbReference>
<evidence type="ECO:0000256" key="29">
    <source>
        <dbReference type="SAM" id="MobiDB-lite"/>
    </source>
</evidence>
<evidence type="ECO:0000256" key="13">
    <source>
        <dbReference type="ARBA" id="ARBA00022833"/>
    </source>
</evidence>
<evidence type="ECO:0000256" key="23">
    <source>
        <dbReference type="ARBA" id="ARBA00069241"/>
    </source>
</evidence>
<evidence type="ECO:0000256" key="20">
    <source>
        <dbReference type="ARBA" id="ARBA00023242"/>
    </source>
</evidence>
<dbReference type="InterPro" id="IPR023395">
    <property type="entry name" value="MCP_dom_sf"/>
</dbReference>
<name>A0A813TUG0_9BILA</name>
<evidence type="ECO:0000313" key="33">
    <source>
        <dbReference type="Proteomes" id="UP000663879"/>
    </source>
</evidence>
<evidence type="ECO:0000256" key="14">
    <source>
        <dbReference type="ARBA" id="ARBA00022847"/>
    </source>
</evidence>
<dbReference type="NCBIfam" id="TIGR00598">
    <property type="entry name" value="rad14"/>
    <property type="match status" value="1"/>
</dbReference>
<feature type="transmembrane region" description="Helical" evidence="30">
    <location>
        <begin position="848"/>
        <end position="867"/>
    </location>
</feature>
<evidence type="ECO:0000256" key="7">
    <source>
        <dbReference type="ARBA" id="ARBA00022692"/>
    </source>
</evidence>
<feature type="repeat" description="Solcar" evidence="27">
    <location>
        <begin position="773"/>
        <end position="868"/>
    </location>
</feature>
<gene>
    <name evidence="32" type="ORF">OXX778_LOCUS7391</name>
</gene>
<evidence type="ECO:0000256" key="22">
    <source>
        <dbReference type="ARBA" id="ARBA00057953"/>
    </source>
</evidence>
<dbReference type="SMART" id="SM00320">
    <property type="entry name" value="WD40"/>
    <property type="match status" value="6"/>
</dbReference>
<keyword evidence="18 27" id="KW-0472">Membrane</keyword>
<feature type="coiled-coil region" evidence="28">
    <location>
        <begin position="212"/>
        <end position="239"/>
    </location>
</feature>
<feature type="region of interest" description="Disordered" evidence="29">
    <location>
        <begin position="1"/>
        <end position="39"/>
    </location>
</feature>
<proteinExistence type="inferred from homology"/>
<dbReference type="SUPFAM" id="SSF50978">
    <property type="entry name" value="WD40 repeat-like"/>
    <property type="match status" value="1"/>
</dbReference>
<evidence type="ECO:0000256" key="21">
    <source>
        <dbReference type="ARBA" id="ARBA00048437"/>
    </source>
</evidence>
<keyword evidence="17" id="KW-0496">Mitochondrion</keyword>
<feature type="transmembrane region" description="Helical" evidence="30">
    <location>
        <begin position="879"/>
        <end position="898"/>
    </location>
</feature>